<dbReference type="EMBL" id="JAATEN010000014">
    <property type="protein sequence ID" value="NJQ02367.1"/>
    <property type="molecule type" value="Genomic_DNA"/>
</dbReference>
<keyword evidence="4" id="KW-1185">Reference proteome</keyword>
<dbReference type="SUPFAM" id="SSF52172">
    <property type="entry name" value="CheY-like"/>
    <property type="match status" value="1"/>
</dbReference>
<dbReference type="InterPro" id="IPR011006">
    <property type="entry name" value="CheY-like_superfamily"/>
</dbReference>
<reference evidence="3 4" key="1">
    <citation type="submission" date="2020-03" db="EMBL/GenBank/DDBJ databases">
        <title>WGS of actinomycetes isolated from Thailand.</title>
        <authorList>
            <person name="Thawai C."/>
        </authorList>
    </citation>
    <scope>NUCLEOTIDE SEQUENCE [LARGE SCALE GENOMIC DNA]</scope>
    <source>
        <strain evidence="3 4">PLAI 1-29</strain>
    </source>
</reference>
<dbReference type="Gene3D" id="1.10.10.10">
    <property type="entry name" value="Winged helix-like DNA-binding domain superfamily/Winged helix DNA-binding domain"/>
    <property type="match status" value="1"/>
</dbReference>
<evidence type="ECO:0000259" key="2">
    <source>
        <dbReference type="PROSITE" id="PS50921"/>
    </source>
</evidence>
<feature type="coiled-coil region" evidence="1">
    <location>
        <begin position="171"/>
        <end position="198"/>
    </location>
</feature>
<dbReference type="Gene3D" id="3.30.450.20">
    <property type="entry name" value="PAS domain"/>
    <property type="match status" value="1"/>
</dbReference>
<evidence type="ECO:0000256" key="1">
    <source>
        <dbReference type="SAM" id="Coils"/>
    </source>
</evidence>
<dbReference type="SMART" id="SM00091">
    <property type="entry name" value="PAS"/>
    <property type="match status" value="1"/>
</dbReference>
<dbReference type="InterPro" id="IPR013656">
    <property type="entry name" value="PAS_4"/>
</dbReference>
<dbReference type="Pfam" id="PF03861">
    <property type="entry name" value="ANTAR"/>
    <property type="match status" value="1"/>
</dbReference>
<proteinExistence type="predicted"/>
<dbReference type="InterPro" id="IPR036388">
    <property type="entry name" value="WH-like_DNA-bd_sf"/>
</dbReference>
<sequence>MSLRVPVATPFRSDSEAVFQATTAPLLVLDTDLVIRDVNQAYETATFRERKELIGRYMFEAFPDNPNDPGANGVLNLRASLRRVLERGTPDTMDVQKYDIPFPDHPTGWREKYWCPVNSPVFTGDGEIGVLLHHVEDVTGLRELPALVEHAYRRTDTPTARTHTVGAQRRYAEHLARQEREAARLADLEKEVGQLREALTSRAVIDQAIGIVQAERRCSPEDAFQLLVTVSQRTQVKVRDIAAALVRRAGDALPGPLLPNEV</sequence>
<protein>
    <submittedName>
        <fullName evidence="3">ANTAR domain-containing protein</fullName>
    </submittedName>
</protein>
<dbReference type="SMART" id="SM01012">
    <property type="entry name" value="ANTAR"/>
    <property type="match status" value="1"/>
</dbReference>
<evidence type="ECO:0000313" key="3">
    <source>
        <dbReference type="EMBL" id="NJQ02367.1"/>
    </source>
</evidence>
<dbReference type="Proteomes" id="UP000695264">
    <property type="component" value="Unassembled WGS sequence"/>
</dbReference>
<dbReference type="InterPro" id="IPR000014">
    <property type="entry name" value="PAS"/>
</dbReference>
<dbReference type="SUPFAM" id="SSF55785">
    <property type="entry name" value="PYP-like sensor domain (PAS domain)"/>
    <property type="match status" value="1"/>
</dbReference>
<dbReference type="InterPro" id="IPR005561">
    <property type="entry name" value="ANTAR"/>
</dbReference>
<name>A0ABX1C378_9ACTN</name>
<dbReference type="PROSITE" id="PS50921">
    <property type="entry name" value="ANTAR"/>
    <property type="match status" value="1"/>
</dbReference>
<dbReference type="RefSeq" id="WP_168102999.1">
    <property type="nucleotide sequence ID" value="NZ_JAATEN010000014.1"/>
</dbReference>
<dbReference type="InterPro" id="IPR035965">
    <property type="entry name" value="PAS-like_dom_sf"/>
</dbReference>
<feature type="domain" description="ANTAR" evidence="2">
    <location>
        <begin position="185"/>
        <end position="246"/>
    </location>
</feature>
<accession>A0ABX1C378</accession>
<comment type="caution">
    <text evidence="3">The sequence shown here is derived from an EMBL/GenBank/DDBJ whole genome shotgun (WGS) entry which is preliminary data.</text>
</comment>
<evidence type="ECO:0000313" key="4">
    <source>
        <dbReference type="Proteomes" id="UP000695264"/>
    </source>
</evidence>
<dbReference type="Pfam" id="PF08448">
    <property type="entry name" value="PAS_4"/>
    <property type="match status" value="1"/>
</dbReference>
<dbReference type="CDD" id="cd00130">
    <property type="entry name" value="PAS"/>
    <property type="match status" value="1"/>
</dbReference>
<organism evidence="3 4">
    <name type="scientific">Streptomyces zingiberis</name>
    <dbReference type="NCBI Taxonomy" id="2053010"/>
    <lineage>
        <taxon>Bacteria</taxon>
        <taxon>Bacillati</taxon>
        <taxon>Actinomycetota</taxon>
        <taxon>Actinomycetes</taxon>
        <taxon>Kitasatosporales</taxon>
        <taxon>Streptomycetaceae</taxon>
        <taxon>Streptomyces</taxon>
    </lineage>
</organism>
<gene>
    <name evidence="3" type="ORF">HCK00_17925</name>
</gene>
<keyword evidence="1" id="KW-0175">Coiled coil</keyword>